<accession>A0AAW7YZJ0</accession>
<dbReference type="AlphaFoldDB" id="A0AAW7YZJ0"/>
<reference evidence="3" key="2">
    <citation type="submission" date="2023-07" db="EMBL/GenBank/DDBJ databases">
        <title>Genome content predicts the carbon catabolic preferences of heterotrophic bacteria.</title>
        <authorList>
            <person name="Gralka M."/>
        </authorList>
    </citation>
    <scope>NUCLEOTIDE SEQUENCE</scope>
    <source>
        <strain evidence="3">F2M12</strain>
    </source>
</reference>
<evidence type="ECO:0000313" key="2">
    <source>
        <dbReference type="EMBL" id="AMJ74601.1"/>
    </source>
</evidence>
<dbReference type="RefSeq" id="WP_057791528.1">
    <property type="nucleotide sequence ID" value="NZ_CP013926.1"/>
</dbReference>
<reference evidence="2 4" key="1">
    <citation type="submission" date="2015-12" db="EMBL/GenBank/DDBJ databases">
        <title>Intraspecies pangenome expansion in the marine bacterium Alteromonas.</title>
        <authorList>
            <person name="Lopez-Perez M."/>
            <person name="Rodriguez-Valera F."/>
        </authorList>
    </citation>
    <scope>NUCLEOTIDE SEQUENCE [LARGE SCALE GENOMIC DNA]</scope>
    <source>
        <strain evidence="2 4">LMG 21861</strain>
    </source>
</reference>
<evidence type="ECO:0000313" key="3">
    <source>
        <dbReference type="EMBL" id="MDO6576210.1"/>
    </source>
</evidence>
<proteinExistence type="predicted"/>
<feature type="transmembrane region" description="Helical" evidence="1">
    <location>
        <begin position="44"/>
        <end position="62"/>
    </location>
</feature>
<keyword evidence="4" id="KW-1185">Reference proteome</keyword>
<keyword evidence="1" id="KW-1133">Transmembrane helix</keyword>
<evidence type="ECO:0000313" key="5">
    <source>
        <dbReference type="Proteomes" id="UP001170717"/>
    </source>
</evidence>
<evidence type="ECO:0000313" key="4">
    <source>
        <dbReference type="Proteomes" id="UP000056750"/>
    </source>
</evidence>
<dbReference type="InterPro" id="IPR021762">
    <property type="entry name" value="DUF3325"/>
</dbReference>
<sequence>MVSVSILVILGIALLAIASDKHVKRVASKFNRKRRAVVQTTTRVSGWLLLGGSLLAAVYAPLPLSISLVWWFTLVGCAILLVALVINKGN</sequence>
<gene>
    <name evidence="2" type="ORF">AVL57_11900</name>
    <name evidence="3" type="ORF">Q4527_02355</name>
</gene>
<dbReference type="Proteomes" id="UP000056750">
    <property type="component" value="Chromosome"/>
</dbReference>
<feature type="transmembrane region" description="Helical" evidence="1">
    <location>
        <begin position="6"/>
        <end position="23"/>
    </location>
</feature>
<feature type="transmembrane region" description="Helical" evidence="1">
    <location>
        <begin position="68"/>
        <end position="86"/>
    </location>
</feature>
<evidence type="ECO:0000256" key="1">
    <source>
        <dbReference type="SAM" id="Phobius"/>
    </source>
</evidence>
<dbReference type="EMBL" id="CP013926">
    <property type="protein sequence ID" value="AMJ74601.1"/>
    <property type="molecule type" value="Genomic_DNA"/>
</dbReference>
<keyword evidence="1" id="KW-0812">Transmembrane</keyword>
<organism evidence="3 5">
    <name type="scientific">Alteromonas stellipolaris</name>
    <dbReference type="NCBI Taxonomy" id="233316"/>
    <lineage>
        <taxon>Bacteria</taxon>
        <taxon>Pseudomonadati</taxon>
        <taxon>Pseudomonadota</taxon>
        <taxon>Gammaproteobacteria</taxon>
        <taxon>Alteromonadales</taxon>
        <taxon>Alteromonadaceae</taxon>
        <taxon>Alteromonas/Salinimonas group</taxon>
        <taxon>Alteromonas</taxon>
    </lineage>
</organism>
<dbReference type="KEGG" id="asq:AVL57_11900"/>
<keyword evidence="1" id="KW-0472">Membrane</keyword>
<dbReference type="Pfam" id="PF11804">
    <property type="entry name" value="DUF3325"/>
    <property type="match status" value="1"/>
</dbReference>
<dbReference type="EMBL" id="JAUOQI010000001">
    <property type="protein sequence ID" value="MDO6576210.1"/>
    <property type="molecule type" value="Genomic_DNA"/>
</dbReference>
<protein>
    <submittedName>
        <fullName evidence="3">DUF3325 family protein</fullName>
    </submittedName>
</protein>
<name>A0AAW7YZJ0_9ALTE</name>
<dbReference type="Proteomes" id="UP001170717">
    <property type="component" value="Unassembled WGS sequence"/>
</dbReference>